<sequence length="72" mass="8078">MQILKLSKPIYLSMWSDLVIQASPVLQGSSFRLMAFSAFGAVFVTLRIAVDAVIQEAHEIVLCVRLHMLLFL</sequence>
<reference evidence="1" key="1">
    <citation type="submission" date="2019-07" db="EMBL/GenBank/DDBJ databases">
        <authorList>
            <person name="Dittberner H."/>
        </authorList>
    </citation>
    <scope>NUCLEOTIDE SEQUENCE [LARGE SCALE GENOMIC DNA]</scope>
</reference>
<dbReference type="EMBL" id="CABITT030000003">
    <property type="protein sequence ID" value="VVA97217.1"/>
    <property type="molecule type" value="Genomic_DNA"/>
</dbReference>
<evidence type="ECO:0000313" key="2">
    <source>
        <dbReference type="Proteomes" id="UP000489600"/>
    </source>
</evidence>
<proteinExistence type="predicted"/>
<accession>A0A565B6J7</accession>
<protein>
    <submittedName>
        <fullName evidence="1">Uncharacterized protein</fullName>
    </submittedName>
</protein>
<gene>
    <name evidence="1" type="ORF">ANE_LOCUS7662</name>
</gene>
<dbReference type="AlphaFoldDB" id="A0A565B6J7"/>
<keyword evidence="2" id="KW-1185">Reference proteome</keyword>
<evidence type="ECO:0000313" key="1">
    <source>
        <dbReference type="EMBL" id="VVA97217.1"/>
    </source>
</evidence>
<dbReference type="OrthoDB" id="1107665at2759"/>
<organism evidence="1 2">
    <name type="scientific">Arabis nemorensis</name>
    <dbReference type="NCBI Taxonomy" id="586526"/>
    <lineage>
        <taxon>Eukaryota</taxon>
        <taxon>Viridiplantae</taxon>
        <taxon>Streptophyta</taxon>
        <taxon>Embryophyta</taxon>
        <taxon>Tracheophyta</taxon>
        <taxon>Spermatophyta</taxon>
        <taxon>Magnoliopsida</taxon>
        <taxon>eudicotyledons</taxon>
        <taxon>Gunneridae</taxon>
        <taxon>Pentapetalae</taxon>
        <taxon>rosids</taxon>
        <taxon>malvids</taxon>
        <taxon>Brassicales</taxon>
        <taxon>Brassicaceae</taxon>
        <taxon>Arabideae</taxon>
        <taxon>Arabis</taxon>
    </lineage>
</organism>
<name>A0A565B6J7_9BRAS</name>
<comment type="caution">
    <text evidence="1">The sequence shown here is derived from an EMBL/GenBank/DDBJ whole genome shotgun (WGS) entry which is preliminary data.</text>
</comment>
<dbReference type="Proteomes" id="UP000489600">
    <property type="component" value="Unassembled WGS sequence"/>
</dbReference>